<dbReference type="Proteomes" id="UP000235145">
    <property type="component" value="Unassembled WGS sequence"/>
</dbReference>
<comment type="similarity">
    <text evidence="1">Belongs to the LOB domain-containing protein family.</text>
</comment>
<dbReference type="GO" id="GO:0010468">
    <property type="term" value="P:regulation of gene expression"/>
    <property type="evidence" value="ECO:0000318"/>
    <property type="project" value="GO_Central"/>
</dbReference>
<dbReference type="Gramene" id="rna-gnl|WGS:NBSK|LSAT_1X22740_mrna">
    <property type="protein sequence ID" value="cds-PLY68271.1"/>
    <property type="gene ID" value="gene-LSAT_1X22740"/>
</dbReference>
<evidence type="ECO:0000259" key="2">
    <source>
        <dbReference type="PROSITE" id="PS50891"/>
    </source>
</evidence>
<dbReference type="PANTHER" id="PTHR31304">
    <property type="entry name" value="LOB DOMAIN-CONTAINING PROTEIN 38"/>
    <property type="match status" value="1"/>
</dbReference>
<dbReference type="Pfam" id="PF03195">
    <property type="entry name" value="LOB"/>
    <property type="match status" value="1"/>
</dbReference>
<reference evidence="3 4" key="1">
    <citation type="journal article" date="2017" name="Nat. Commun.">
        <title>Genome assembly with in vitro proximity ligation data and whole-genome triplication in lettuce.</title>
        <authorList>
            <person name="Reyes-Chin-Wo S."/>
            <person name="Wang Z."/>
            <person name="Yang X."/>
            <person name="Kozik A."/>
            <person name="Arikit S."/>
            <person name="Song C."/>
            <person name="Xia L."/>
            <person name="Froenicke L."/>
            <person name="Lavelle D.O."/>
            <person name="Truco M.J."/>
            <person name="Xia R."/>
            <person name="Zhu S."/>
            <person name="Xu C."/>
            <person name="Xu H."/>
            <person name="Xu X."/>
            <person name="Cox K."/>
            <person name="Korf I."/>
            <person name="Meyers B.C."/>
            <person name="Michelmore R.W."/>
        </authorList>
    </citation>
    <scope>NUCLEOTIDE SEQUENCE [LARGE SCALE GENOMIC DNA]</scope>
    <source>
        <strain evidence="4">cv. Salinas</strain>
        <tissue evidence="3">Seedlings</tissue>
    </source>
</reference>
<organism evidence="3 4">
    <name type="scientific">Lactuca sativa</name>
    <name type="common">Garden lettuce</name>
    <dbReference type="NCBI Taxonomy" id="4236"/>
    <lineage>
        <taxon>Eukaryota</taxon>
        <taxon>Viridiplantae</taxon>
        <taxon>Streptophyta</taxon>
        <taxon>Embryophyta</taxon>
        <taxon>Tracheophyta</taxon>
        <taxon>Spermatophyta</taxon>
        <taxon>Magnoliopsida</taxon>
        <taxon>eudicotyledons</taxon>
        <taxon>Gunneridae</taxon>
        <taxon>Pentapetalae</taxon>
        <taxon>asterids</taxon>
        <taxon>campanulids</taxon>
        <taxon>Asterales</taxon>
        <taxon>Asteraceae</taxon>
        <taxon>Cichorioideae</taxon>
        <taxon>Cichorieae</taxon>
        <taxon>Lactucinae</taxon>
        <taxon>Lactuca</taxon>
    </lineage>
</organism>
<evidence type="ECO:0000313" key="3">
    <source>
        <dbReference type="EMBL" id="KAJ0225816.1"/>
    </source>
</evidence>
<evidence type="ECO:0000313" key="4">
    <source>
        <dbReference type="Proteomes" id="UP000235145"/>
    </source>
</evidence>
<evidence type="ECO:0000256" key="1">
    <source>
        <dbReference type="ARBA" id="ARBA00005474"/>
    </source>
</evidence>
<dbReference type="InterPro" id="IPR004883">
    <property type="entry name" value="LOB"/>
</dbReference>
<dbReference type="PROSITE" id="PS50891">
    <property type="entry name" value="LOB"/>
    <property type="match status" value="1"/>
</dbReference>
<keyword evidence="4" id="KW-1185">Reference proteome</keyword>
<dbReference type="AlphaFoldDB" id="A0A9R1XU16"/>
<gene>
    <name evidence="3" type="ORF">LSAT_V11C100010000</name>
</gene>
<protein>
    <recommendedName>
        <fullName evidence="2">LOB domain-containing protein</fullName>
    </recommendedName>
</protein>
<accession>A0A9R1XU16</accession>
<sequence length="196" mass="21069">MSCNGCRVLRKGCGENCVLRPCLEWIQSPDAQGHATLFISKFFGRSDLINFITDVPSGNQRTALFQSLLYEAVGRTVNPVNGAMGFLTTGKWHLLEAAVETVLSGGSPIPIGDETSIAEVDESSEVFKARGEWAMAIIGNQTDAGNSNVVPPANVVIVDDNNRSFSIIPTSEIAMDLGVSSHRCDGEEPKLLNLFP</sequence>
<proteinExistence type="inferred from homology"/>
<name>A0A9R1XU16_LACSA</name>
<feature type="domain" description="LOB" evidence="2">
    <location>
        <begin position="1"/>
        <end position="108"/>
    </location>
</feature>
<dbReference type="PANTHER" id="PTHR31304:SF75">
    <property type="entry name" value="LOB DOMAIN-CONTAINING PROTEIN-RELATED"/>
    <property type="match status" value="1"/>
</dbReference>
<comment type="caution">
    <text evidence="3">The sequence shown here is derived from an EMBL/GenBank/DDBJ whole genome shotgun (WGS) entry which is preliminary data.</text>
</comment>
<dbReference type="SMR" id="A0A9R1XU16"/>
<dbReference type="EMBL" id="NBSK02000001">
    <property type="protein sequence ID" value="KAJ0225816.1"/>
    <property type="molecule type" value="Genomic_DNA"/>
</dbReference>